<dbReference type="EMBL" id="JAWDGP010003608">
    <property type="protein sequence ID" value="KAK3772681.1"/>
    <property type="molecule type" value="Genomic_DNA"/>
</dbReference>
<reference evidence="2" key="1">
    <citation type="journal article" date="2023" name="G3 (Bethesda)">
        <title>A reference genome for the long-term kleptoplast-retaining sea slug Elysia crispata morphotype clarki.</title>
        <authorList>
            <person name="Eastman K.E."/>
            <person name="Pendleton A.L."/>
            <person name="Shaikh M.A."/>
            <person name="Suttiyut T."/>
            <person name="Ogas R."/>
            <person name="Tomko P."/>
            <person name="Gavelis G."/>
            <person name="Widhalm J.R."/>
            <person name="Wisecaver J.H."/>
        </authorList>
    </citation>
    <scope>NUCLEOTIDE SEQUENCE</scope>
    <source>
        <strain evidence="2">ECLA1</strain>
    </source>
</reference>
<feature type="region of interest" description="Disordered" evidence="1">
    <location>
        <begin position="29"/>
        <end position="69"/>
    </location>
</feature>
<evidence type="ECO:0000313" key="3">
    <source>
        <dbReference type="Proteomes" id="UP001283361"/>
    </source>
</evidence>
<gene>
    <name evidence="2" type="ORF">RRG08_016092</name>
</gene>
<comment type="caution">
    <text evidence="2">The sequence shown here is derived from an EMBL/GenBank/DDBJ whole genome shotgun (WGS) entry which is preliminary data.</text>
</comment>
<protein>
    <submittedName>
        <fullName evidence="2">Uncharacterized protein</fullName>
    </submittedName>
</protein>
<accession>A0AAE1DJ94</accession>
<dbReference type="Proteomes" id="UP001283361">
    <property type="component" value="Unassembled WGS sequence"/>
</dbReference>
<feature type="compositionally biased region" description="Basic and acidic residues" evidence="1">
    <location>
        <begin position="48"/>
        <end position="59"/>
    </location>
</feature>
<keyword evidence="3" id="KW-1185">Reference proteome</keyword>
<proteinExistence type="predicted"/>
<dbReference type="AlphaFoldDB" id="A0AAE1DJ94"/>
<name>A0AAE1DJ94_9GAST</name>
<organism evidence="2 3">
    <name type="scientific">Elysia crispata</name>
    <name type="common">lettuce slug</name>
    <dbReference type="NCBI Taxonomy" id="231223"/>
    <lineage>
        <taxon>Eukaryota</taxon>
        <taxon>Metazoa</taxon>
        <taxon>Spiralia</taxon>
        <taxon>Lophotrochozoa</taxon>
        <taxon>Mollusca</taxon>
        <taxon>Gastropoda</taxon>
        <taxon>Heterobranchia</taxon>
        <taxon>Euthyneura</taxon>
        <taxon>Panpulmonata</taxon>
        <taxon>Sacoglossa</taxon>
        <taxon>Placobranchoidea</taxon>
        <taxon>Plakobranchidae</taxon>
        <taxon>Elysia</taxon>
    </lineage>
</organism>
<evidence type="ECO:0000313" key="2">
    <source>
        <dbReference type="EMBL" id="KAK3772681.1"/>
    </source>
</evidence>
<sequence>MVGPEADVTTGNGHRGPAVKLTGHLADVNTSNGETQLIMDGPGHKRIRSEMPRPDRLDVRQPGYNSHCR</sequence>
<evidence type="ECO:0000256" key="1">
    <source>
        <dbReference type="SAM" id="MobiDB-lite"/>
    </source>
</evidence>